<gene>
    <name evidence="1" type="ORF">MILVUS5_LOCUS14798</name>
</gene>
<dbReference type="Proteomes" id="UP001177021">
    <property type="component" value="Unassembled WGS sequence"/>
</dbReference>
<organism evidence="1 2">
    <name type="scientific">Trifolium pratense</name>
    <name type="common">Red clover</name>
    <dbReference type="NCBI Taxonomy" id="57577"/>
    <lineage>
        <taxon>Eukaryota</taxon>
        <taxon>Viridiplantae</taxon>
        <taxon>Streptophyta</taxon>
        <taxon>Embryophyta</taxon>
        <taxon>Tracheophyta</taxon>
        <taxon>Spermatophyta</taxon>
        <taxon>Magnoliopsida</taxon>
        <taxon>eudicotyledons</taxon>
        <taxon>Gunneridae</taxon>
        <taxon>Pentapetalae</taxon>
        <taxon>rosids</taxon>
        <taxon>fabids</taxon>
        <taxon>Fabales</taxon>
        <taxon>Fabaceae</taxon>
        <taxon>Papilionoideae</taxon>
        <taxon>50 kb inversion clade</taxon>
        <taxon>NPAAA clade</taxon>
        <taxon>Hologalegina</taxon>
        <taxon>IRL clade</taxon>
        <taxon>Trifolieae</taxon>
        <taxon>Trifolium</taxon>
    </lineage>
</organism>
<evidence type="ECO:0000313" key="1">
    <source>
        <dbReference type="EMBL" id="CAJ2646001.1"/>
    </source>
</evidence>
<evidence type="ECO:0000313" key="2">
    <source>
        <dbReference type="Proteomes" id="UP001177021"/>
    </source>
</evidence>
<proteinExistence type="predicted"/>
<comment type="caution">
    <text evidence="1">The sequence shown here is derived from an EMBL/GenBank/DDBJ whole genome shotgun (WGS) entry which is preliminary data.</text>
</comment>
<reference evidence="1" key="1">
    <citation type="submission" date="2023-10" db="EMBL/GenBank/DDBJ databases">
        <authorList>
            <person name="Rodriguez Cubillos JULIANA M."/>
            <person name="De Vega J."/>
        </authorList>
    </citation>
    <scope>NUCLEOTIDE SEQUENCE</scope>
</reference>
<name>A0ACB0JMN2_TRIPR</name>
<dbReference type="EMBL" id="CASHSV030000109">
    <property type="protein sequence ID" value="CAJ2646001.1"/>
    <property type="molecule type" value="Genomic_DNA"/>
</dbReference>
<protein>
    <submittedName>
        <fullName evidence="1">Uncharacterized protein</fullName>
    </submittedName>
</protein>
<keyword evidence="2" id="KW-1185">Reference proteome</keyword>
<sequence>MRIQYQHVIFGQRLCFITISLFFLIISSFPQKGLVAEGNMNNFLIFQNVQTKEIPSSTNIFFFVSFVLTGRKTLNQNGFHQTLGDNKVMVRKQIGSRPPRCETRCRFCGHCEAIQVPTNPRALNGKINPSTLSTIAYSRRQDNSNYKPMSWKCKCGNIIFNP</sequence>
<accession>A0ACB0JMN2</accession>